<evidence type="ECO:0000313" key="3">
    <source>
        <dbReference type="Proteomes" id="UP001632037"/>
    </source>
</evidence>
<protein>
    <recommendedName>
        <fullName evidence="4">Elicitin</fullName>
    </recommendedName>
</protein>
<dbReference type="EMBL" id="JBIMZQ010000057">
    <property type="protein sequence ID" value="KAL3658091.1"/>
    <property type="molecule type" value="Genomic_DNA"/>
</dbReference>
<name>A0ABD3EXN7_9STRA</name>
<keyword evidence="1" id="KW-0732">Signal</keyword>
<comment type="caution">
    <text evidence="2">The sequence shown here is derived from an EMBL/GenBank/DDBJ whole genome shotgun (WGS) entry which is preliminary data.</text>
</comment>
<feature type="chain" id="PRO_5044835100" description="Elicitin" evidence="1">
    <location>
        <begin position="18"/>
        <end position="116"/>
    </location>
</feature>
<accession>A0ABD3EXN7</accession>
<evidence type="ECO:0008006" key="4">
    <source>
        <dbReference type="Google" id="ProtNLM"/>
    </source>
</evidence>
<reference evidence="2 3" key="1">
    <citation type="submission" date="2024-09" db="EMBL/GenBank/DDBJ databases">
        <title>Genome sequencing and assembly of Phytophthora oleae, isolate VK10A, causative agent of rot of olive drupes.</title>
        <authorList>
            <person name="Conti Taguali S."/>
            <person name="Riolo M."/>
            <person name="La Spada F."/>
            <person name="Cacciola S.O."/>
            <person name="Dionisio G."/>
        </authorList>
    </citation>
    <scope>NUCLEOTIDE SEQUENCE [LARGE SCALE GENOMIC DNA]</scope>
    <source>
        <strain evidence="2 3">VK10A</strain>
    </source>
</reference>
<evidence type="ECO:0000256" key="1">
    <source>
        <dbReference type="SAM" id="SignalP"/>
    </source>
</evidence>
<evidence type="ECO:0000313" key="2">
    <source>
        <dbReference type="EMBL" id="KAL3658091.1"/>
    </source>
</evidence>
<proteinExistence type="predicted"/>
<organism evidence="2 3">
    <name type="scientific">Phytophthora oleae</name>
    <dbReference type="NCBI Taxonomy" id="2107226"/>
    <lineage>
        <taxon>Eukaryota</taxon>
        <taxon>Sar</taxon>
        <taxon>Stramenopiles</taxon>
        <taxon>Oomycota</taxon>
        <taxon>Peronosporomycetes</taxon>
        <taxon>Peronosporales</taxon>
        <taxon>Peronosporaceae</taxon>
        <taxon>Phytophthora</taxon>
    </lineage>
</organism>
<feature type="signal peptide" evidence="1">
    <location>
        <begin position="1"/>
        <end position="17"/>
    </location>
</feature>
<dbReference type="Proteomes" id="UP001632037">
    <property type="component" value="Unassembled WGS sequence"/>
</dbReference>
<gene>
    <name evidence="2" type="ORF">V7S43_016934</name>
</gene>
<keyword evidence="3" id="KW-1185">Reference proteome</keyword>
<sequence>MKISALLMPLTVRAAVCTTNDLTTISGIFLSVTPTNCLDITTIADSSSYCSNPKCLEFAFDVVDKLPDCSISDVNIKEFIEDAIESCRNIPSSVLPSSIIVTTSPIVAVAGLLAVA</sequence>
<dbReference type="AlphaFoldDB" id="A0ABD3EXN7"/>